<dbReference type="Pfam" id="PF13673">
    <property type="entry name" value="Acetyltransf_10"/>
    <property type="match status" value="1"/>
</dbReference>
<evidence type="ECO:0000313" key="4">
    <source>
        <dbReference type="EMBL" id="BCS88191.1"/>
    </source>
</evidence>
<dbReference type="Gene3D" id="3.40.630.30">
    <property type="match status" value="1"/>
</dbReference>
<dbReference type="SUPFAM" id="SSF55729">
    <property type="entry name" value="Acyl-CoA N-acyltransferases (Nat)"/>
    <property type="match status" value="1"/>
</dbReference>
<keyword evidence="5" id="KW-1185">Reference proteome</keyword>
<feature type="domain" description="N-acetyltransferase" evidence="3">
    <location>
        <begin position="5"/>
        <end position="143"/>
    </location>
</feature>
<dbReference type="PANTHER" id="PTHR43626:SF4">
    <property type="entry name" value="GCN5-RELATED N-ACETYLTRANSFERASE 2, CHLOROPLASTIC"/>
    <property type="match status" value="1"/>
</dbReference>
<protein>
    <submittedName>
        <fullName evidence="4">N-acetyltransferase</fullName>
    </submittedName>
</protein>
<reference evidence="4" key="1">
    <citation type="journal article" date="2022" name="Arch. Microbiol.">
        <title>Pseudodesulfovibrio sediminis sp. nov., a mesophilic and neutrophilic sulfate-reducing bacterium isolated from sediment of a brackish lake.</title>
        <authorList>
            <person name="Takahashi A."/>
            <person name="Kojima H."/>
            <person name="Watanabe M."/>
            <person name="Fukui M."/>
        </authorList>
    </citation>
    <scope>NUCLEOTIDE SEQUENCE</scope>
    <source>
        <strain evidence="4">SF6</strain>
    </source>
</reference>
<name>A0ABM7P3G4_9BACT</name>
<dbReference type="InterPro" id="IPR045039">
    <property type="entry name" value="NSI-like"/>
</dbReference>
<evidence type="ECO:0000256" key="1">
    <source>
        <dbReference type="ARBA" id="ARBA00022679"/>
    </source>
</evidence>
<dbReference type="PANTHER" id="PTHR43626">
    <property type="entry name" value="ACYL-COA N-ACYLTRANSFERASE"/>
    <property type="match status" value="1"/>
</dbReference>
<dbReference type="InterPro" id="IPR016181">
    <property type="entry name" value="Acyl_CoA_acyltransferase"/>
</dbReference>
<dbReference type="PROSITE" id="PS51186">
    <property type="entry name" value="GNAT"/>
    <property type="match status" value="1"/>
</dbReference>
<accession>A0ABM7P3G4</accession>
<keyword evidence="2" id="KW-0012">Acyltransferase</keyword>
<keyword evidence="1" id="KW-0808">Transferase</keyword>
<evidence type="ECO:0000259" key="3">
    <source>
        <dbReference type="PROSITE" id="PS51186"/>
    </source>
</evidence>
<dbReference type="RefSeq" id="WP_229595599.1">
    <property type="nucleotide sequence ID" value="NZ_AP024485.1"/>
</dbReference>
<dbReference type="Proteomes" id="UP001053296">
    <property type="component" value="Chromosome"/>
</dbReference>
<dbReference type="EMBL" id="AP024485">
    <property type="protein sequence ID" value="BCS88191.1"/>
    <property type="molecule type" value="Genomic_DNA"/>
</dbReference>
<dbReference type="CDD" id="cd04301">
    <property type="entry name" value="NAT_SF"/>
    <property type="match status" value="1"/>
</dbReference>
<proteinExistence type="predicted"/>
<organism evidence="4 5">
    <name type="scientific">Pseudodesulfovibrio sediminis</name>
    <dbReference type="NCBI Taxonomy" id="2810563"/>
    <lineage>
        <taxon>Bacteria</taxon>
        <taxon>Pseudomonadati</taxon>
        <taxon>Thermodesulfobacteriota</taxon>
        <taxon>Desulfovibrionia</taxon>
        <taxon>Desulfovibrionales</taxon>
        <taxon>Desulfovibrionaceae</taxon>
    </lineage>
</organism>
<gene>
    <name evidence="4" type="ORF">PSDVSF_14330</name>
</gene>
<evidence type="ECO:0000256" key="2">
    <source>
        <dbReference type="ARBA" id="ARBA00023315"/>
    </source>
</evidence>
<evidence type="ECO:0000313" key="5">
    <source>
        <dbReference type="Proteomes" id="UP001053296"/>
    </source>
</evidence>
<sequence>MTHDITIRLDCDGVDWTKAAEIFERAPLGTREPNQLARTFANSDLVCFAWDDETLVGLGRALSDGEKQSVVYDLCILPEYQGQKIGSIMMEVILETLTTPNVVLWAVPGKEPFYARFGFNPMRTAMALFENPDSSAEKGYIDI</sequence>
<dbReference type="InterPro" id="IPR000182">
    <property type="entry name" value="GNAT_dom"/>
</dbReference>